<dbReference type="PANTHER" id="PTHR45787">
    <property type="entry name" value="LD11652P"/>
    <property type="match status" value="1"/>
</dbReference>
<gene>
    <name evidence="7" type="ORF">QG37_03268</name>
</gene>
<dbReference type="VEuPathDB" id="FungiDB:B9J08_000555"/>
<feature type="region of interest" description="Disordered" evidence="5">
    <location>
        <begin position="547"/>
        <end position="567"/>
    </location>
</feature>
<dbReference type="SMART" id="SM00132">
    <property type="entry name" value="LIM"/>
    <property type="match status" value="2"/>
</dbReference>
<dbReference type="VEuPathDB" id="FungiDB:CJI96_0003540"/>
<dbReference type="GO" id="GO:0046872">
    <property type="term" value="F:metal ion binding"/>
    <property type="evidence" value="ECO:0007669"/>
    <property type="project" value="UniProtKB-KW"/>
</dbReference>
<evidence type="ECO:0000259" key="6">
    <source>
        <dbReference type="PROSITE" id="PS50023"/>
    </source>
</evidence>
<accession>A0A0L0P0P4</accession>
<reference evidence="8" key="1">
    <citation type="journal article" date="2015" name="BMC Genomics">
        <title>Draft genome of a commonly misdiagnosed multidrug resistant pathogen Candida auris.</title>
        <authorList>
            <person name="Chatterjee S."/>
            <person name="Alampalli S.V."/>
            <person name="Nageshan R.K."/>
            <person name="Chettiar S.T."/>
            <person name="Joshi S."/>
            <person name="Tatu U.S."/>
        </authorList>
    </citation>
    <scope>NUCLEOTIDE SEQUENCE [LARGE SCALE GENOMIC DNA]</scope>
    <source>
        <strain evidence="8">6684</strain>
    </source>
</reference>
<keyword evidence="1 4" id="KW-0479">Metal-binding</keyword>
<keyword evidence="4" id="KW-0440">LIM domain</keyword>
<keyword evidence="2" id="KW-0677">Repeat</keyword>
<keyword evidence="3 4" id="KW-0862">Zinc</keyword>
<feature type="region of interest" description="Disordered" evidence="5">
    <location>
        <begin position="437"/>
        <end position="474"/>
    </location>
</feature>
<dbReference type="CDD" id="cd09397">
    <property type="entry name" value="LIM1_UF1"/>
    <property type="match status" value="1"/>
</dbReference>
<evidence type="ECO:0000256" key="4">
    <source>
        <dbReference type="PROSITE-ProRule" id="PRU00125"/>
    </source>
</evidence>
<feature type="region of interest" description="Disordered" evidence="5">
    <location>
        <begin position="329"/>
        <end position="381"/>
    </location>
</feature>
<evidence type="ECO:0000256" key="1">
    <source>
        <dbReference type="ARBA" id="ARBA00022723"/>
    </source>
</evidence>
<feature type="compositionally biased region" description="Low complexity" evidence="5">
    <location>
        <begin position="357"/>
        <end position="366"/>
    </location>
</feature>
<dbReference type="AlphaFoldDB" id="A0A0L0P0P4"/>
<feature type="compositionally biased region" description="Polar residues" evidence="5">
    <location>
        <begin position="329"/>
        <end position="351"/>
    </location>
</feature>
<proteinExistence type="predicted"/>
<feature type="compositionally biased region" description="Polar residues" evidence="5">
    <location>
        <begin position="219"/>
        <end position="252"/>
    </location>
</feature>
<feature type="region of interest" description="Disordered" evidence="5">
    <location>
        <begin position="219"/>
        <end position="283"/>
    </location>
</feature>
<dbReference type="VEuPathDB" id="FungiDB:CJI97_000557"/>
<feature type="compositionally biased region" description="Low complexity" evidence="5">
    <location>
        <begin position="93"/>
        <end position="117"/>
    </location>
</feature>
<organism evidence="7 8">
    <name type="scientific">Candidozyma auris</name>
    <name type="common">Yeast</name>
    <name type="synonym">Candida auris</name>
    <dbReference type="NCBI Taxonomy" id="498019"/>
    <lineage>
        <taxon>Eukaryota</taxon>
        <taxon>Fungi</taxon>
        <taxon>Dikarya</taxon>
        <taxon>Ascomycota</taxon>
        <taxon>Saccharomycotina</taxon>
        <taxon>Pichiomycetes</taxon>
        <taxon>Metschnikowiaceae</taxon>
        <taxon>Candidozyma</taxon>
    </lineage>
</organism>
<feature type="compositionally biased region" description="Polar residues" evidence="5">
    <location>
        <begin position="72"/>
        <end position="82"/>
    </location>
</feature>
<evidence type="ECO:0000256" key="3">
    <source>
        <dbReference type="ARBA" id="ARBA00022833"/>
    </source>
</evidence>
<evidence type="ECO:0000313" key="8">
    <source>
        <dbReference type="Proteomes" id="UP000037122"/>
    </source>
</evidence>
<dbReference type="CDD" id="cd08368">
    <property type="entry name" value="LIM"/>
    <property type="match status" value="1"/>
</dbReference>
<evidence type="ECO:0000256" key="5">
    <source>
        <dbReference type="SAM" id="MobiDB-lite"/>
    </source>
</evidence>
<dbReference type="InterPro" id="IPR001781">
    <property type="entry name" value="Znf_LIM"/>
</dbReference>
<feature type="region of interest" description="Disordered" evidence="5">
    <location>
        <begin position="50"/>
        <end position="139"/>
    </location>
</feature>
<feature type="domain" description="LIM zinc-binding" evidence="6">
    <location>
        <begin position="729"/>
        <end position="788"/>
    </location>
</feature>
<dbReference type="EMBL" id="LGST01000021">
    <property type="protein sequence ID" value="KND99843.1"/>
    <property type="molecule type" value="Genomic_DNA"/>
</dbReference>
<dbReference type="VEuPathDB" id="FungiDB:CJJ09_002520"/>
<dbReference type="SUPFAM" id="SSF57716">
    <property type="entry name" value="Glucocorticoid receptor-like (DNA-binding domain)"/>
    <property type="match status" value="1"/>
</dbReference>
<dbReference type="PROSITE" id="PS00478">
    <property type="entry name" value="LIM_DOMAIN_1"/>
    <property type="match status" value="1"/>
</dbReference>
<feature type="region of interest" description="Disordered" evidence="5">
    <location>
        <begin position="488"/>
        <end position="528"/>
    </location>
</feature>
<sequence>MLANDSPFPMLKADYRYRGVYERAGFDVNLNGYKSGMHSPSDTRTMALARKQPASPASLNFGFPSAKGPSKHVNQSLRSLPMSSHRRDNVSPTESRSSARKAAAAATTATHPYSTSSNNSYHDPASAPASAHPVNAPDRFQLPKKAPIEVQPPQHNQQQQQHAAYQAFQPFKPDTEKIMVLDDQGNPKIIDSQPDVPPRADRNIKGLRVHIPHSTHNICNTHNADFSKPDTTFSTQSPSGRESESDYNSPTFDHTEQASTAHTSATSSNEFRKNSLDSAASVKTSELVKSTPYPTLNDIPVIQEHQDLSSMLESFRLDVEDHKNLKFKNSPSASKVLDNSSQLTPDTTSHSMGLDDNNSSESSFNFTGEQVGHSDMTKGHSSHEYQDFLNASAAGDRKNIRNSNLSTISSIISKLNDGNDDREDDVDPELHRQLESLKMGGEIPSVSPARKPTDTDSFVTASNLPEHANPNAAVPVFNIQDVSEKLEADNDNDDSSVAKFGEASSPSSDVSNPFYEGNDDPPQAKEGHLISDVSSNDLEAVDLNEDIETKAPRTPYNPGGEFDDDPFTHETPETIKPLSPKNHRIEEELKDMNFRYEPDIPRVEAASEYPKITEGDDILMRNRLTSEFNPFPQSVIGTQYPKFRDSDMPMKTPPGLGRCRGCGEDVDKNAKGSRKAIFSKTGELSGQWHRGCFSCSFTGCEVNFDKHTPCYVLLDNAFCKHHYHLLNGTLCQTCNSGIEGECIENEMRQKWHTDCLKCNRCHGGIRDDYFLINGEIVCEKDANVLIKKMEKEGMLCTDKIEKRRTRMMFVDQVPEF</sequence>
<evidence type="ECO:0000256" key="2">
    <source>
        <dbReference type="ARBA" id="ARBA00022737"/>
    </source>
</evidence>
<protein>
    <recommendedName>
        <fullName evidence="6">LIM zinc-binding domain-containing protein</fullName>
    </recommendedName>
</protein>
<dbReference type="VEuPathDB" id="FungiDB:QG37_03268"/>
<comment type="caution">
    <text evidence="7">The sequence shown here is derived from an EMBL/GenBank/DDBJ whole genome shotgun (WGS) entry which is preliminary data.</text>
</comment>
<name>A0A0L0P0P4_CANAR</name>
<feature type="compositionally biased region" description="Low complexity" evidence="5">
    <location>
        <begin position="124"/>
        <end position="137"/>
    </location>
</feature>
<evidence type="ECO:0000313" key="7">
    <source>
        <dbReference type="EMBL" id="KND99843.1"/>
    </source>
</evidence>
<dbReference type="PROSITE" id="PS50023">
    <property type="entry name" value="LIM_DOMAIN_2"/>
    <property type="match status" value="1"/>
</dbReference>
<dbReference type="Proteomes" id="UP000037122">
    <property type="component" value="Unassembled WGS sequence"/>
</dbReference>
<dbReference type="Pfam" id="PF00412">
    <property type="entry name" value="LIM"/>
    <property type="match status" value="1"/>
</dbReference>
<dbReference type="Gene3D" id="2.10.110.10">
    <property type="entry name" value="Cysteine Rich Protein"/>
    <property type="match status" value="2"/>
</dbReference>
<dbReference type="GO" id="GO:0030695">
    <property type="term" value="F:GTPase regulator activity"/>
    <property type="evidence" value="ECO:0007669"/>
    <property type="project" value="UniProtKB-ARBA"/>
</dbReference>
<feature type="compositionally biased region" description="Low complexity" evidence="5">
    <location>
        <begin position="258"/>
        <end position="268"/>
    </location>
</feature>
<dbReference type="InterPro" id="IPR050945">
    <property type="entry name" value="LMO_RBTN_TF"/>
</dbReference>
<dbReference type="VEuPathDB" id="FungiDB:CJJ07_003999"/>